<protein>
    <submittedName>
        <fullName evidence="1">Uncharacterized protein</fullName>
    </submittedName>
</protein>
<reference evidence="1" key="1">
    <citation type="submission" date="2021-05" db="EMBL/GenBank/DDBJ databases">
        <title>A free-living protist that lacks canonical eukaryotic 1 DNA replication and segregation systems.</title>
        <authorList>
            <person name="Salas-Leiva D.E."/>
            <person name="Tromer E.C."/>
            <person name="Curtis B.A."/>
            <person name="Jerlstrom-Hultqvist J."/>
            <person name="Kolisko M."/>
            <person name="Yi Z."/>
            <person name="Salas-Leiva J.S."/>
            <person name="Gallot-Lavallee L."/>
            <person name="Kops G.J.P.L."/>
            <person name="Archibald J.M."/>
            <person name="Simpson A.G.B."/>
            <person name="Roger A.J."/>
        </authorList>
    </citation>
    <scope>NUCLEOTIDE SEQUENCE</scope>
    <source>
        <strain evidence="1">BICM</strain>
    </source>
</reference>
<evidence type="ECO:0000313" key="1">
    <source>
        <dbReference type="EMBL" id="KAG9392376.1"/>
    </source>
</evidence>
<comment type="caution">
    <text evidence="1">The sequence shown here is derived from an EMBL/GenBank/DDBJ whole genome shotgun (WGS) entry which is preliminary data.</text>
</comment>
<name>A0A8J6BWE8_9EUKA</name>
<sequence length="357" mass="39017">MEYGRQVNMTSDGKVHRQFPIIEELAEEDDVEVVYPDPIWSYDLNLNQLAIIPASTNTALVQEYHEHHPPQRPTGPQDSMIAKISKAQAEGFVRFGVVISKMFTDAGKILQESVQQQQQILVESGIKLPIKVPEKLKRQLMRPQSKLIVQSRRGGELIDIVGEVCALIGTELIRRQSKPVQMIHKVPVASQAYDLGMTYLRGFASFYGMLYHVGMSAVDATEATLVETIKACVASTSHLFGDDIGDIAEETAVLLAETYMAASSVKSIVEVRRIMEKLADETIVNTASNVGEKAINEAISDTINNFIGQGGLGAGKQVNSVIRNIAAMLGGTSMETGDPIPGAETEELLNVTFDDVE</sequence>
<organism evidence="1 2">
    <name type="scientific">Carpediemonas membranifera</name>
    <dbReference type="NCBI Taxonomy" id="201153"/>
    <lineage>
        <taxon>Eukaryota</taxon>
        <taxon>Metamonada</taxon>
        <taxon>Carpediemonas-like organisms</taxon>
        <taxon>Carpediemonas</taxon>
    </lineage>
</organism>
<evidence type="ECO:0000313" key="2">
    <source>
        <dbReference type="Proteomes" id="UP000717585"/>
    </source>
</evidence>
<dbReference type="AlphaFoldDB" id="A0A8J6BWE8"/>
<keyword evidence="2" id="KW-1185">Reference proteome</keyword>
<proteinExistence type="predicted"/>
<gene>
    <name evidence="1" type="ORF">J8273_5366</name>
</gene>
<accession>A0A8J6BWE8</accession>
<dbReference type="Proteomes" id="UP000717585">
    <property type="component" value="Unassembled WGS sequence"/>
</dbReference>
<dbReference type="EMBL" id="JAHDYR010000038">
    <property type="protein sequence ID" value="KAG9392376.1"/>
    <property type="molecule type" value="Genomic_DNA"/>
</dbReference>